<dbReference type="SUPFAM" id="SSF48403">
    <property type="entry name" value="Ankyrin repeat"/>
    <property type="match status" value="1"/>
</dbReference>
<proteinExistence type="predicted"/>
<dbReference type="PANTHER" id="PTHR24171">
    <property type="entry name" value="ANKYRIN REPEAT DOMAIN-CONTAINING PROTEIN 39-RELATED"/>
    <property type="match status" value="1"/>
</dbReference>
<dbReference type="PROSITE" id="PS50088">
    <property type="entry name" value="ANK_REPEAT"/>
    <property type="match status" value="1"/>
</dbReference>
<organism evidence="4 5">
    <name type="scientific">Marisediminitalea aggregata</name>
    <dbReference type="NCBI Taxonomy" id="634436"/>
    <lineage>
        <taxon>Bacteria</taxon>
        <taxon>Pseudomonadati</taxon>
        <taxon>Pseudomonadota</taxon>
        <taxon>Gammaproteobacteria</taxon>
        <taxon>Alteromonadales</taxon>
        <taxon>Alteromonadaceae</taxon>
        <taxon>Marisediminitalea</taxon>
    </lineage>
</organism>
<dbReference type="Pfam" id="PF12796">
    <property type="entry name" value="Ank_2"/>
    <property type="match status" value="1"/>
</dbReference>
<feature type="repeat" description="ANK" evidence="3">
    <location>
        <begin position="37"/>
        <end position="69"/>
    </location>
</feature>
<name>A0A1M5QUK2_9ALTE</name>
<keyword evidence="1" id="KW-0677">Repeat</keyword>
<evidence type="ECO:0000256" key="3">
    <source>
        <dbReference type="PROSITE-ProRule" id="PRU00023"/>
    </source>
</evidence>
<evidence type="ECO:0000256" key="1">
    <source>
        <dbReference type="ARBA" id="ARBA00022737"/>
    </source>
</evidence>
<accession>A0A1M5QUK2</accession>
<dbReference type="PROSITE" id="PS50297">
    <property type="entry name" value="ANK_REP_REGION"/>
    <property type="match status" value="1"/>
</dbReference>
<dbReference type="AlphaFoldDB" id="A0A1M5QUK2"/>
<keyword evidence="2 3" id="KW-0040">ANK repeat</keyword>
<dbReference type="STRING" id="634436.SAMN05216361_3925"/>
<keyword evidence="5" id="KW-1185">Reference proteome</keyword>
<sequence length="116" mass="12921">MTFSIDQKLIFAVRGKNLELVKERIAAGGNLNYQDVSHGSALVAAINNNDVTMIQYLIDHGSDVNAENAHGIVPIEIALHHATDEVVRLLAWSGAKLHSRSRPHWRKRLEECLSSR</sequence>
<evidence type="ECO:0000313" key="4">
    <source>
        <dbReference type="EMBL" id="SHH17837.1"/>
    </source>
</evidence>
<evidence type="ECO:0000256" key="2">
    <source>
        <dbReference type="ARBA" id="ARBA00023043"/>
    </source>
</evidence>
<dbReference type="EMBL" id="FQWD01000007">
    <property type="protein sequence ID" value="SHH17837.1"/>
    <property type="molecule type" value="Genomic_DNA"/>
</dbReference>
<gene>
    <name evidence="4" type="ORF">SAMN05216361_3925</name>
</gene>
<dbReference type="InterPro" id="IPR036770">
    <property type="entry name" value="Ankyrin_rpt-contain_sf"/>
</dbReference>
<dbReference type="Gene3D" id="1.25.40.20">
    <property type="entry name" value="Ankyrin repeat-containing domain"/>
    <property type="match status" value="1"/>
</dbReference>
<dbReference type="RefSeq" id="WP_073324878.1">
    <property type="nucleotide sequence ID" value="NZ_FQWD01000007.1"/>
</dbReference>
<dbReference type="InterPro" id="IPR002110">
    <property type="entry name" value="Ankyrin_rpt"/>
</dbReference>
<evidence type="ECO:0000313" key="5">
    <source>
        <dbReference type="Proteomes" id="UP000184520"/>
    </source>
</evidence>
<reference evidence="5" key="1">
    <citation type="submission" date="2016-11" db="EMBL/GenBank/DDBJ databases">
        <authorList>
            <person name="Varghese N."/>
            <person name="Submissions S."/>
        </authorList>
    </citation>
    <scope>NUCLEOTIDE SEQUENCE [LARGE SCALE GENOMIC DNA]</scope>
    <source>
        <strain evidence="5">CGMCC 1.8995</strain>
    </source>
</reference>
<protein>
    <submittedName>
        <fullName evidence="4">Ankyrin repeat-containing protein</fullName>
    </submittedName>
</protein>
<dbReference type="OrthoDB" id="6087427at2"/>
<dbReference type="Proteomes" id="UP000184520">
    <property type="component" value="Unassembled WGS sequence"/>
</dbReference>